<dbReference type="InterPro" id="IPR031699">
    <property type="entry name" value="DUF4720"/>
</dbReference>
<gene>
    <name evidence="3" type="ORF">DR999_PMT06166</name>
</gene>
<evidence type="ECO:0000256" key="2">
    <source>
        <dbReference type="SAM" id="Phobius"/>
    </source>
</evidence>
<keyword evidence="2" id="KW-0812">Transmembrane</keyword>
<dbReference type="EMBL" id="QXTE01000039">
    <property type="protein sequence ID" value="TFK10757.1"/>
    <property type="molecule type" value="Genomic_DNA"/>
</dbReference>
<sequence length="108" mass="12654">MTWQVLFCYRQQRLLPEMNLMLQVTFLGLLSLLVQGWVQNRSLQSERWSELDLLQNRELFLSALQSYFSSRGIHIEKAAPAFVLSTRNRNQGDQEERELVAPKRGVDD</sequence>
<keyword evidence="2" id="KW-1133">Transmembrane helix</keyword>
<accession>A0A4D9EJ65</accession>
<feature type="compositionally biased region" description="Basic and acidic residues" evidence="1">
    <location>
        <begin position="90"/>
        <end position="108"/>
    </location>
</feature>
<dbReference type="AlphaFoldDB" id="A0A4D9EJ65"/>
<feature type="region of interest" description="Disordered" evidence="1">
    <location>
        <begin position="86"/>
        <end position="108"/>
    </location>
</feature>
<keyword evidence="4" id="KW-1185">Reference proteome</keyword>
<reference evidence="3 4" key="2">
    <citation type="submission" date="2019-04" db="EMBL/GenBank/DDBJ databases">
        <title>The genome sequence of big-headed turtle.</title>
        <authorList>
            <person name="Gong S."/>
        </authorList>
    </citation>
    <scope>NUCLEOTIDE SEQUENCE [LARGE SCALE GENOMIC DNA]</scope>
    <source>
        <strain evidence="3">DO16091913</strain>
        <tissue evidence="3">Muscle</tissue>
    </source>
</reference>
<comment type="caution">
    <text evidence="3">The sequence shown here is derived from an EMBL/GenBank/DDBJ whole genome shotgun (WGS) entry which is preliminary data.</text>
</comment>
<dbReference type="Pfam" id="PF15846">
    <property type="entry name" value="DUF4720"/>
    <property type="match status" value="1"/>
</dbReference>
<evidence type="ECO:0000313" key="4">
    <source>
        <dbReference type="Proteomes" id="UP000297703"/>
    </source>
</evidence>
<dbReference type="Proteomes" id="UP000297703">
    <property type="component" value="Unassembled WGS sequence"/>
</dbReference>
<dbReference type="OrthoDB" id="9882381at2759"/>
<organism evidence="3 4">
    <name type="scientific">Platysternon megacephalum</name>
    <name type="common">big-headed turtle</name>
    <dbReference type="NCBI Taxonomy" id="55544"/>
    <lineage>
        <taxon>Eukaryota</taxon>
        <taxon>Metazoa</taxon>
        <taxon>Chordata</taxon>
        <taxon>Craniata</taxon>
        <taxon>Vertebrata</taxon>
        <taxon>Euteleostomi</taxon>
        <taxon>Archelosauria</taxon>
        <taxon>Testudinata</taxon>
        <taxon>Testudines</taxon>
        <taxon>Cryptodira</taxon>
        <taxon>Durocryptodira</taxon>
        <taxon>Testudinoidea</taxon>
        <taxon>Platysternidae</taxon>
        <taxon>Platysternon</taxon>
    </lineage>
</organism>
<keyword evidence="2" id="KW-0472">Membrane</keyword>
<evidence type="ECO:0000256" key="1">
    <source>
        <dbReference type="SAM" id="MobiDB-lite"/>
    </source>
</evidence>
<reference evidence="3 4" key="1">
    <citation type="submission" date="2019-04" db="EMBL/GenBank/DDBJ databases">
        <title>Draft genome of the big-headed turtle Platysternon megacephalum.</title>
        <authorList>
            <person name="Gong S."/>
        </authorList>
    </citation>
    <scope>NUCLEOTIDE SEQUENCE [LARGE SCALE GENOMIC DNA]</scope>
    <source>
        <strain evidence="3">DO16091913</strain>
        <tissue evidence="3">Muscle</tissue>
    </source>
</reference>
<name>A0A4D9EJ65_9SAUR</name>
<proteinExistence type="predicted"/>
<feature type="transmembrane region" description="Helical" evidence="2">
    <location>
        <begin position="20"/>
        <end position="38"/>
    </location>
</feature>
<evidence type="ECO:0000313" key="3">
    <source>
        <dbReference type="EMBL" id="TFK10757.1"/>
    </source>
</evidence>
<protein>
    <submittedName>
        <fullName evidence="3">EF-hand calcium-binding domain-containing protein 7</fullName>
    </submittedName>
</protein>